<dbReference type="Proteomes" id="UP000320176">
    <property type="component" value="Unassembled WGS sequence"/>
</dbReference>
<comment type="caution">
    <text evidence="2">The sequence shown here is derived from an EMBL/GenBank/DDBJ whole genome shotgun (WGS) entry which is preliminary data.</text>
</comment>
<dbReference type="EMBL" id="SJPN01000004">
    <property type="protein sequence ID" value="TWU02526.1"/>
    <property type="molecule type" value="Genomic_DNA"/>
</dbReference>
<name>A0A5C6ATZ6_9BACT</name>
<evidence type="ECO:0000256" key="1">
    <source>
        <dbReference type="SAM" id="MobiDB-lite"/>
    </source>
</evidence>
<sequence>MGKTTRQHSSLDRRIRRRDLHFLVGSAGSIAIHRRMRSARDMCWAVHDLCVVPRTQHHWCSVARSTFLFFMLAPRTNRLGWQIEPKSPHQDDVHFFRRPPWIQRMTQVEVSFIFLCSGFAKLRNKRWRDGTAMYSVFGQVDFHATGVEELIRHHAFWKSLTYVGLVSKSREIRFQGIHTHWSSAPQSGGAYQLSSPGSTASTNRPAATEPALGQQKAGTSTGGRMSYEARQAALELLRNPNGIKPSFARPNAAGRRP</sequence>
<evidence type="ECO:0000313" key="2">
    <source>
        <dbReference type="EMBL" id="TWU02526.1"/>
    </source>
</evidence>
<feature type="region of interest" description="Disordered" evidence="1">
    <location>
        <begin position="185"/>
        <end position="225"/>
    </location>
</feature>
<feature type="compositionally biased region" description="Polar residues" evidence="1">
    <location>
        <begin position="192"/>
        <end position="205"/>
    </location>
</feature>
<feature type="region of interest" description="Disordered" evidence="1">
    <location>
        <begin position="237"/>
        <end position="257"/>
    </location>
</feature>
<accession>A0A5C6ATZ6</accession>
<organism evidence="2 3">
    <name type="scientific">Stieleria varia</name>
    <dbReference type="NCBI Taxonomy" id="2528005"/>
    <lineage>
        <taxon>Bacteria</taxon>
        <taxon>Pseudomonadati</taxon>
        <taxon>Planctomycetota</taxon>
        <taxon>Planctomycetia</taxon>
        <taxon>Pirellulales</taxon>
        <taxon>Pirellulaceae</taxon>
        <taxon>Stieleria</taxon>
    </lineage>
</organism>
<keyword evidence="3" id="KW-1185">Reference proteome</keyword>
<evidence type="ECO:0000313" key="3">
    <source>
        <dbReference type="Proteomes" id="UP000320176"/>
    </source>
</evidence>
<gene>
    <name evidence="2" type="ORF">Pla52n_35760</name>
</gene>
<proteinExistence type="predicted"/>
<dbReference type="AlphaFoldDB" id="A0A5C6ATZ6"/>
<protein>
    <submittedName>
        <fullName evidence="2">Uncharacterized protein</fullName>
    </submittedName>
</protein>
<reference evidence="2 3" key="1">
    <citation type="submission" date="2019-02" db="EMBL/GenBank/DDBJ databases">
        <title>Deep-cultivation of Planctomycetes and their phenomic and genomic characterization uncovers novel biology.</title>
        <authorList>
            <person name="Wiegand S."/>
            <person name="Jogler M."/>
            <person name="Boedeker C."/>
            <person name="Pinto D."/>
            <person name="Vollmers J."/>
            <person name="Rivas-Marin E."/>
            <person name="Kohn T."/>
            <person name="Peeters S.H."/>
            <person name="Heuer A."/>
            <person name="Rast P."/>
            <person name="Oberbeckmann S."/>
            <person name="Bunk B."/>
            <person name="Jeske O."/>
            <person name="Meyerdierks A."/>
            <person name="Storesund J.E."/>
            <person name="Kallscheuer N."/>
            <person name="Luecker S."/>
            <person name="Lage O.M."/>
            <person name="Pohl T."/>
            <person name="Merkel B.J."/>
            <person name="Hornburger P."/>
            <person name="Mueller R.-W."/>
            <person name="Bruemmer F."/>
            <person name="Labrenz M."/>
            <person name="Spormann A.M."/>
            <person name="Op Den Camp H."/>
            <person name="Overmann J."/>
            <person name="Amann R."/>
            <person name="Jetten M.S.M."/>
            <person name="Mascher T."/>
            <person name="Medema M.H."/>
            <person name="Devos D.P."/>
            <person name="Kaster A.-K."/>
            <person name="Ovreas L."/>
            <person name="Rohde M."/>
            <person name="Galperin M.Y."/>
            <person name="Jogler C."/>
        </authorList>
    </citation>
    <scope>NUCLEOTIDE SEQUENCE [LARGE SCALE GENOMIC DNA]</scope>
    <source>
        <strain evidence="2 3">Pla52n</strain>
    </source>
</reference>